<dbReference type="AlphaFoldDB" id="A0AAE9MZM7"/>
<dbReference type="EMBL" id="CP050467">
    <property type="protein sequence ID" value="UTZ25907.1"/>
    <property type="molecule type" value="Genomic_DNA"/>
</dbReference>
<dbReference type="RefSeq" id="WP_255938006.1">
    <property type="nucleotide sequence ID" value="NZ_CP050467.1"/>
</dbReference>
<dbReference type="Proteomes" id="UP001058687">
    <property type="component" value="Chromosome 1"/>
</dbReference>
<accession>A0AAE9MZM7</accession>
<feature type="region of interest" description="Disordered" evidence="1">
    <location>
        <begin position="40"/>
        <end position="62"/>
    </location>
</feature>
<evidence type="ECO:0000313" key="3">
    <source>
        <dbReference type="Proteomes" id="UP001058687"/>
    </source>
</evidence>
<name>A0AAE9MZM7_9VIBR</name>
<evidence type="ECO:0000256" key="1">
    <source>
        <dbReference type="SAM" id="MobiDB-lite"/>
    </source>
</evidence>
<organism evidence="2 3">
    <name type="scientific">Vibrio campbellii</name>
    <dbReference type="NCBI Taxonomy" id="680"/>
    <lineage>
        <taxon>Bacteria</taxon>
        <taxon>Pseudomonadati</taxon>
        <taxon>Pseudomonadota</taxon>
        <taxon>Gammaproteobacteria</taxon>
        <taxon>Vibrionales</taxon>
        <taxon>Vibrionaceae</taxon>
        <taxon>Vibrio</taxon>
    </lineage>
</organism>
<evidence type="ECO:0000313" key="2">
    <source>
        <dbReference type="EMBL" id="UTZ25907.1"/>
    </source>
</evidence>
<protein>
    <submittedName>
        <fullName evidence="2">Uncharacterized protein</fullName>
    </submittedName>
</protein>
<sequence>MPKHFGVSDEDLRQLMEQLHLLNANQKSLLQRQLRKLTVSESMSTLSEEEPSFLQTVLSRKE</sequence>
<gene>
    <name evidence="2" type="ORF">HB761_03530</name>
</gene>
<feature type="compositionally biased region" description="Polar residues" evidence="1">
    <location>
        <begin position="53"/>
        <end position="62"/>
    </location>
</feature>
<proteinExistence type="predicted"/>
<reference evidence="2" key="1">
    <citation type="submission" date="2020-03" db="EMBL/GenBank/DDBJ databases">
        <title>Five strains of Vibrio campbellii isolated from Mariana Trench.</title>
        <authorList>
            <person name="Liang J."/>
            <person name="Zhang X.-H."/>
        </authorList>
    </citation>
    <scope>NUCLEOTIDE SEQUENCE</scope>
    <source>
        <strain evidence="2">LJC014</strain>
    </source>
</reference>